<organism evidence="1">
    <name type="scientific">Sipha flava</name>
    <name type="common">yellow sugarcane aphid</name>
    <dbReference type="NCBI Taxonomy" id="143950"/>
    <lineage>
        <taxon>Eukaryota</taxon>
        <taxon>Metazoa</taxon>
        <taxon>Ecdysozoa</taxon>
        <taxon>Arthropoda</taxon>
        <taxon>Hexapoda</taxon>
        <taxon>Insecta</taxon>
        <taxon>Pterygota</taxon>
        <taxon>Neoptera</taxon>
        <taxon>Paraneoptera</taxon>
        <taxon>Hemiptera</taxon>
        <taxon>Sternorrhyncha</taxon>
        <taxon>Aphidomorpha</taxon>
        <taxon>Aphidoidea</taxon>
        <taxon>Aphididae</taxon>
        <taxon>Sipha</taxon>
    </lineage>
</organism>
<sequence>MTSHSYPGAEIDSDHNLVVMKYKIIPKKITKRSKCTIWDVEKLKNEKTRQKFQNKVYNRLIATGIDPPWEEVVNNIRKSAVESIGFKKLTPRKPWIINEIIN</sequence>
<gene>
    <name evidence="1" type="ORF">g.140668</name>
</gene>
<reference evidence="1" key="1">
    <citation type="submission" date="2018-04" db="EMBL/GenBank/DDBJ databases">
        <title>Transcriptome assembly of Sipha flava.</title>
        <authorList>
            <person name="Scully E.D."/>
            <person name="Geib S.M."/>
            <person name="Palmer N.A."/>
            <person name="Koch K."/>
            <person name="Bradshaw J."/>
            <person name="Heng-Moss T."/>
            <person name="Sarath G."/>
        </authorList>
    </citation>
    <scope>NUCLEOTIDE SEQUENCE</scope>
</reference>
<name>A0A2S2PYR3_9HEMI</name>
<evidence type="ECO:0000313" key="1">
    <source>
        <dbReference type="EMBL" id="MBY70559.1"/>
    </source>
</evidence>
<accession>A0A2S2PYR3</accession>
<dbReference type="OrthoDB" id="10033659at2759"/>
<proteinExistence type="predicted"/>
<dbReference type="AlphaFoldDB" id="A0A2S2PYR3"/>
<protein>
    <recommendedName>
        <fullName evidence="2">RNA-directed DNA polymerase</fullName>
    </recommendedName>
</protein>
<evidence type="ECO:0008006" key="2">
    <source>
        <dbReference type="Google" id="ProtNLM"/>
    </source>
</evidence>
<dbReference type="EMBL" id="GGMS01001356">
    <property type="protein sequence ID" value="MBY70559.1"/>
    <property type="molecule type" value="Transcribed_RNA"/>
</dbReference>